<name>A0A9D4FLX4_DREPO</name>
<dbReference type="SMART" id="SM00446">
    <property type="entry name" value="LRRcap"/>
    <property type="match status" value="9"/>
</dbReference>
<dbReference type="AlphaFoldDB" id="A0A9D4FLX4"/>
<feature type="domain" description="U2A'/phosphoprotein 32 family A C-terminal" evidence="2">
    <location>
        <begin position="206"/>
        <end position="224"/>
    </location>
</feature>
<evidence type="ECO:0000259" key="2">
    <source>
        <dbReference type="SMART" id="SM00446"/>
    </source>
</evidence>
<dbReference type="InterPro" id="IPR032675">
    <property type="entry name" value="LRR_dom_sf"/>
</dbReference>
<sequence>MSQSTSSFTQLDTLNIKVNNDSPGMWNALRGLNIKSLSLNVAYGGLNVNYAYSMSQSLSSLTHLVTLNIKVNNDSPGMWDALRGLNIKSLSLDAAYGGLNVNYADSMSQSLSSLTHLDTLNIKVNNDSPGLWDALRGLNIKSLSLNVAYGGLNVNYADSMSQSLSSLTQLDTLNIKVNNDSPGLWDALRGLNIKSLSLNVAYGGFNVNYADSMSQSLSSLTQLDTLNIKVNNDIPGLWDALRGLNIKSLSLNVAYGGFNVNYADSMSQSLSSLTQLDTLNIKVNNDIPGLWDALRGLNIKSLSLNNAYGGLNVNYAGSMSQSLSSLTHLDTLSIQVDDDSPGLWDALRGLNIKSLSLNYAYGGLNVNYADSMSQSLSSLTHLVTLNIKVNNDSPGMWDAVRGLNIKSLSLNAAYGGLNVNYADSMSQSLSSLTQLDTLNIKVNNDSPGLWDALRGLNIKSLSLNVAYGGLNVNYAESISQSLSSLTHLDTLSIKVDDDSPGLWKALHGLNIKGLNIKSLNSLSSLTQLDTLSIGALYGLNIKSLSLSGSPWSEYKESESEWWVNYTDSISQSLSSLTHLDTLCIKVDDDSPGLWDALRGLNIKSLSLNVAYGGLNVNYADSMSQSLSSLTQLDTLNIKVNNNSPGLWKALRGLNIKSLSLSGGYGGLNIDYADSVSLSLSSLTYLDKLSIEVNHDSPGLWAAIRGLNIKSLSLSVEFVGLNIDYADSMSLSLSSLTHLDTLSICTDGESPGLWKALHVTDFLLFVMQIR</sequence>
<dbReference type="InterPro" id="IPR003603">
    <property type="entry name" value="U2A'_phosphoprotein32A_C"/>
</dbReference>
<evidence type="ECO:0000256" key="1">
    <source>
        <dbReference type="ARBA" id="ARBA00022737"/>
    </source>
</evidence>
<feature type="domain" description="U2A'/phosphoprotein 32 family A C-terminal" evidence="2">
    <location>
        <begin position="418"/>
        <end position="436"/>
    </location>
</feature>
<feature type="domain" description="U2A'/phosphoprotein 32 family A C-terminal" evidence="2">
    <location>
        <begin position="668"/>
        <end position="686"/>
    </location>
</feature>
<evidence type="ECO:0000313" key="4">
    <source>
        <dbReference type="Proteomes" id="UP000828390"/>
    </source>
</evidence>
<evidence type="ECO:0000313" key="3">
    <source>
        <dbReference type="EMBL" id="KAH3798885.1"/>
    </source>
</evidence>
<comment type="caution">
    <text evidence="3">The sequence shown here is derived from an EMBL/GenBank/DDBJ whole genome shotgun (WGS) entry which is preliminary data.</text>
</comment>
<dbReference type="Proteomes" id="UP000828390">
    <property type="component" value="Unassembled WGS sequence"/>
</dbReference>
<dbReference type="SUPFAM" id="SSF52047">
    <property type="entry name" value="RNI-like"/>
    <property type="match status" value="3"/>
</dbReference>
<reference evidence="3" key="2">
    <citation type="submission" date="2020-11" db="EMBL/GenBank/DDBJ databases">
        <authorList>
            <person name="McCartney M.A."/>
            <person name="Auch B."/>
            <person name="Kono T."/>
            <person name="Mallez S."/>
            <person name="Becker A."/>
            <person name="Gohl D.M."/>
            <person name="Silverstein K.A.T."/>
            <person name="Koren S."/>
            <person name="Bechman K.B."/>
            <person name="Herman A."/>
            <person name="Abrahante J.E."/>
            <person name="Garbe J."/>
        </authorList>
    </citation>
    <scope>NUCLEOTIDE SEQUENCE</scope>
    <source>
        <strain evidence="3">Duluth1</strain>
        <tissue evidence="3">Whole animal</tissue>
    </source>
</reference>
<feature type="domain" description="U2A'/phosphoprotein 32 family A C-terminal" evidence="2">
    <location>
        <begin position="312"/>
        <end position="330"/>
    </location>
</feature>
<dbReference type="Gene3D" id="3.80.10.10">
    <property type="entry name" value="Ribonuclease Inhibitor"/>
    <property type="match status" value="3"/>
</dbReference>
<reference evidence="3" key="1">
    <citation type="journal article" date="2019" name="bioRxiv">
        <title>The Genome of the Zebra Mussel, Dreissena polymorpha: A Resource for Invasive Species Research.</title>
        <authorList>
            <person name="McCartney M.A."/>
            <person name="Auch B."/>
            <person name="Kono T."/>
            <person name="Mallez S."/>
            <person name="Zhang Y."/>
            <person name="Obille A."/>
            <person name="Becker A."/>
            <person name="Abrahante J.E."/>
            <person name="Garbe J."/>
            <person name="Badalamenti J.P."/>
            <person name="Herman A."/>
            <person name="Mangelson H."/>
            <person name="Liachko I."/>
            <person name="Sullivan S."/>
            <person name="Sone E.D."/>
            <person name="Koren S."/>
            <person name="Silverstein K.A.T."/>
            <person name="Beckman K.B."/>
            <person name="Gohl D.M."/>
        </authorList>
    </citation>
    <scope>NUCLEOTIDE SEQUENCE</scope>
    <source>
        <strain evidence="3">Duluth1</strain>
        <tissue evidence="3">Whole animal</tissue>
    </source>
</reference>
<protein>
    <recommendedName>
        <fullName evidence="2">U2A'/phosphoprotein 32 family A C-terminal domain-containing protein</fullName>
    </recommendedName>
</protein>
<keyword evidence="1" id="KW-0677">Repeat</keyword>
<feature type="domain" description="U2A'/phosphoprotein 32 family A C-terminal" evidence="2">
    <location>
        <begin position="100"/>
        <end position="118"/>
    </location>
</feature>
<proteinExistence type="predicted"/>
<dbReference type="EMBL" id="JAIWYP010000007">
    <property type="protein sequence ID" value="KAH3798885.1"/>
    <property type="molecule type" value="Genomic_DNA"/>
</dbReference>
<feature type="domain" description="U2A'/phosphoprotein 32 family A C-terminal" evidence="2">
    <location>
        <begin position="615"/>
        <end position="633"/>
    </location>
</feature>
<feature type="domain" description="U2A'/phosphoprotein 32 family A C-terminal" evidence="2">
    <location>
        <begin position="259"/>
        <end position="277"/>
    </location>
</feature>
<keyword evidence="4" id="KW-1185">Reference proteome</keyword>
<feature type="domain" description="U2A'/phosphoprotein 32 family A C-terminal" evidence="2">
    <location>
        <begin position="153"/>
        <end position="171"/>
    </location>
</feature>
<gene>
    <name evidence="3" type="ORF">DPMN_152488</name>
</gene>
<accession>A0A9D4FLX4</accession>
<organism evidence="3 4">
    <name type="scientific">Dreissena polymorpha</name>
    <name type="common">Zebra mussel</name>
    <name type="synonym">Mytilus polymorpha</name>
    <dbReference type="NCBI Taxonomy" id="45954"/>
    <lineage>
        <taxon>Eukaryota</taxon>
        <taxon>Metazoa</taxon>
        <taxon>Spiralia</taxon>
        <taxon>Lophotrochozoa</taxon>
        <taxon>Mollusca</taxon>
        <taxon>Bivalvia</taxon>
        <taxon>Autobranchia</taxon>
        <taxon>Heteroconchia</taxon>
        <taxon>Euheterodonta</taxon>
        <taxon>Imparidentia</taxon>
        <taxon>Neoheterodontei</taxon>
        <taxon>Myida</taxon>
        <taxon>Dreissenoidea</taxon>
        <taxon>Dreissenidae</taxon>
        <taxon>Dreissena</taxon>
    </lineage>
</organism>
<feature type="domain" description="U2A'/phosphoprotein 32 family A C-terminal" evidence="2">
    <location>
        <begin position="471"/>
        <end position="489"/>
    </location>
</feature>